<dbReference type="GO" id="GO:0007018">
    <property type="term" value="P:microtubule-based movement"/>
    <property type="evidence" value="ECO:0007669"/>
    <property type="project" value="InterPro"/>
</dbReference>
<evidence type="ECO:0000256" key="1">
    <source>
        <dbReference type="SAM" id="MobiDB-lite"/>
    </source>
</evidence>
<dbReference type="SUPFAM" id="SSF52540">
    <property type="entry name" value="P-loop containing nucleoside triphosphate hydrolases"/>
    <property type="match status" value="1"/>
</dbReference>
<dbReference type="Proteomes" id="UP000039865">
    <property type="component" value="Unassembled WGS sequence"/>
</dbReference>
<evidence type="ECO:0000259" key="2">
    <source>
        <dbReference type="SMART" id="SM00129"/>
    </source>
</evidence>
<dbReference type="Pfam" id="PF00225">
    <property type="entry name" value="Kinesin"/>
    <property type="match status" value="1"/>
</dbReference>
<sequence>MSVRVQSQQTSQSHTLKQSSEIINYNAADESSNSINRSSSVNQFMVQQVDNKQSRNHINQTQSAAMESFYLSSNIKTIYLNYNDVLYKQYQFYHTFDENSEKQELFNFSVRQHLESDPIQDQVTTIMMYGQKSTGKSQILGSLFEPYEKENCLIWLTLKSMFQNQEYQDDCSGNEIFISCYEVFLETLCDLFDETNDEFQTENDITWLKVTSLDQAEQQLKIAFLNRKQIVDENGLSFSQSHLILNIKVADSTSENSGKMISFIDLVGFDDSFTEKIMNGNSFAIHENSILQNESQFQDQNNELKLQRVIRDCNDNNLFSIRNLLLSLENDKDGKLQQVLEETTLARVVFAKLLQSSNFYIIGTLNKNQDNFNESLNTLEFCTKFQQALINQQQTILPEVKESSLVQFTQEENMIATDDSYNNLMGKRVQALPQEISAYLNCSIKNDQMSKFYLNNNNSVTQNQEFADTLILQSVQRPNIRLKAQLIDNKSNISINSGKMMKYLDRFLNKQTYGKSEVSSQNNNNSLYFFQKQLKSSNGMNRENNIKIQNEFILESQGKGKNLGMIQQVKNSNQKKRNGFYKQPSERSTGFATNTQITHLRKYSQDLIGQSQSNNNIQRSQLTQINKGGVNPPQIMERTFSEINFNNGSKNMDESQRVFNLRQLENFSKIMGNKSKYDSSFLSTFVLHNNNGNNSYRDNVIIEENSHVQEDIQEALSQFKQVKQVIDQNQNTRSRSQLKNKLQTMTLNQQLLSQSAAEQNQTRISKGQLFIHTIIKESLKCIDVQMKDFSQFFTKDKSQLDACFVCKSSNIQQSTQDSNFTDIFKIKKARFFDLDKILRDIEQKELRTQTLCSIRESQQSSHKRNTKSINQLPPSGKLIVDVPKNIQNAKQQLRRGQSINKENIKPPKFPGQKSMLNDESKVAGFESLNQLNFPLGVYTQQPMQNSHFNKSRY</sequence>
<dbReference type="GO" id="GO:0005524">
    <property type="term" value="F:ATP binding"/>
    <property type="evidence" value="ECO:0007669"/>
    <property type="project" value="InterPro"/>
</dbReference>
<proteinExistence type="predicted"/>
<name>A0A078A6B9_STYLE</name>
<dbReference type="InterPro" id="IPR027417">
    <property type="entry name" value="P-loop_NTPase"/>
</dbReference>
<dbReference type="GO" id="GO:0003777">
    <property type="term" value="F:microtubule motor activity"/>
    <property type="evidence" value="ECO:0007669"/>
    <property type="project" value="InterPro"/>
</dbReference>
<dbReference type="Gene3D" id="3.40.850.10">
    <property type="entry name" value="Kinesin motor domain"/>
    <property type="match status" value="1"/>
</dbReference>
<dbReference type="InterPro" id="IPR001752">
    <property type="entry name" value="Kinesin_motor_dom"/>
</dbReference>
<dbReference type="GO" id="GO:0008017">
    <property type="term" value="F:microtubule binding"/>
    <property type="evidence" value="ECO:0007669"/>
    <property type="project" value="InterPro"/>
</dbReference>
<reference evidence="3 4" key="1">
    <citation type="submission" date="2014-06" db="EMBL/GenBank/DDBJ databases">
        <authorList>
            <person name="Swart Estienne"/>
        </authorList>
    </citation>
    <scope>NUCLEOTIDE SEQUENCE [LARGE SCALE GENOMIC DNA]</scope>
    <source>
        <strain evidence="3 4">130c</strain>
    </source>
</reference>
<keyword evidence="4" id="KW-1185">Reference proteome</keyword>
<dbReference type="InterPro" id="IPR036961">
    <property type="entry name" value="Kinesin_motor_dom_sf"/>
</dbReference>
<dbReference type="InParanoid" id="A0A078A6B9"/>
<organism evidence="3 4">
    <name type="scientific">Stylonychia lemnae</name>
    <name type="common">Ciliate</name>
    <dbReference type="NCBI Taxonomy" id="5949"/>
    <lineage>
        <taxon>Eukaryota</taxon>
        <taxon>Sar</taxon>
        <taxon>Alveolata</taxon>
        <taxon>Ciliophora</taxon>
        <taxon>Intramacronucleata</taxon>
        <taxon>Spirotrichea</taxon>
        <taxon>Stichotrichia</taxon>
        <taxon>Sporadotrichida</taxon>
        <taxon>Oxytrichidae</taxon>
        <taxon>Stylonychinae</taxon>
        <taxon>Stylonychia</taxon>
    </lineage>
</organism>
<evidence type="ECO:0000313" key="3">
    <source>
        <dbReference type="EMBL" id="CDW77805.1"/>
    </source>
</evidence>
<evidence type="ECO:0000313" key="4">
    <source>
        <dbReference type="Proteomes" id="UP000039865"/>
    </source>
</evidence>
<feature type="region of interest" description="Disordered" evidence="1">
    <location>
        <begin position="573"/>
        <end position="593"/>
    </location>
</feature>
<protein>
    <submittedName>
        <fullName evidence="3">Kinesin motor domain containing protein</fullName>
    </submittedName>
</protein>
<gene>
    <name evidence="3" type="primary">Contig19405.g20581</name>
    <name evidence="3" type="ORF">STYLEM_6771</name>
</gene>
<feature type="domain" description="Kinesin motor" evidence="2">
    <location>
        <begin position="2"/>
        <end position="392"/>
    </location>
</feature>
<dbReference type="OrthoDB" id="10691147at2759"/>
<accession>A0A078A6B9</accession>
<dbReference type="AlphaFoldDB" id="A0A078A6B9"/>
<dbReference type="SMART" id="SM00129">
    <property type="entry name" value="KISc"/>
    <property type="match status" value="1"/>
</dbReference>
<dbReference type="EMBL" id="CCKQ01006492">
    <property type="protein sequence ID" value="CDW77805.1"/>
    <property type="molecule type" value="Genomic_DNA"/>
</dbReference>